<dbReference type="EMBL" id="AJWN02000109">
    <property type="protein sequence ID" value="OEE57387.1"/>
    <property type="molecule type" value="Genomic_DNA"/>
</dbReference>
<dbReference type="GO" id="GO:0009055">
    <property type="term" value="F:electron transfer activity"/>
    <property type="evidence" value="ECO:0007669"/>
    <property type="project" value="InterPro"/>
</dbReference>
<sequence length="420" mass="45051">MDEIKRRDPRKERILRDRLHPKHEELTTFDGRSDGGGESGTANMMVNGVRRKNPHGVGFTSADGIKRIDRSGGMSSSFSGVAKKSQSQSLPRRQITEPTRYIVVVSDADSKKLTTLDKDMLGLAHQLATTLDDKTVAPNTAIVFLTLFNRDDDMAAFGADRVISLGDNTTYSPDHWLAVLHALHTQLAPQHWIFADETLIGGDLARKLSASLGERPATRVKAASHGSIECGSGDEKHYVTRVLSRFLLVEEQVSDPISGFVSEASACACPDVENGQAKIVDLGRVAVDPKDIPLPETRFILSGGNGVRNWALFHQCADALGATEGASRVAVDNGHMPRPTQVGASGTYVNAKVYIAVGISGAIQHLQGMTHCDSVIAINTDASCDMVKRADLSIIADSAAVMQALIDATQGELGEIEDAS</sequence>
<feature type="compositionally biased region" description="Basic and acidic residues" evidence="3">
    <location>
        <begin position="1"/>
        <end position="35"/>
    </location>
</feature>
<evidence type="ECO:0000259" key="5">
    <source>
        <dbReference type="Pfam" id="PF01012"/>
    </source>
</evidence>
<gene>
    <name evidence="6" type="ORF">A1OK_17325</name>
</gene>
<dbReference type="RefSeq" id="WP_016958271.1">
    <property type="nucleotide sequence ID" value="NZ_AJWN02000109.1"/>
</dbReference>
<comment type="similarity">
    <text evidence="1">Belongs to the ETF alpha-subunit/FixB family.</text>
</comment>
<feature type="domain" description="Electron transfer flavoprotein alpha/beta-subunit N-terminal" evidence="5">
    <location>
        <begin position="104"/>
        <end position="222"/>
    </location>
</feature>
<reference evidence="6 7" key="1">
    <citation type="journal article" date="2012" name="Science">
        <title>Ecological populations of bacteria act as socially cohesive units of antibiotic production and resistance.</title>
        <authorList>
            <person name="Cordero O.X."/>
            <person name="Wildschutte H."/>
            <person name="Kirkup B."/>
            <person name="Proehl S."/>
            <person name="Ngo L."/>
            <person name="Hussain F."/>
            <person name="Le Roux F."/>
            <person name="Mincer T."/>
            <person name="Polz M.F."/>
        </authorList>
    </citation>
    <scope>NUCLEOTIDE SEQUENCE [LARGE SCALE GENOMIC DNA]</scope>
    <source>
        <strain evidence="6 7">FF-454</strain>
    </source>
</reference>
<dbReference type="PANTHER" id="PTHR43153:SF1">
    <property type="entry name" value="ELECTRON TRANSFER FLAVOPROTEIN SUBUNIT ALPHA, MITOCHONDRIAL"/>
    <property type="match status" value="1"/>
</dbReference>
<dbReference type="InterPro" id="IPR029035">
    <property type="entry name" value="DHS-like_NAD/FAD-binding_dom"/>
</dbReference>
<protein>
    <submittedName>
        <fullName evidence="6">Electron transfer flavoprotein subunit alpha</fullName>
    </submittedName>
</protein>
<evidence type="ECO:0000256" key="1">
    <source>
        <dbReference type="ARBA" id="ARBA00005817"/>
    </source>
</evidence>
<dbReference type="Gene3D" id="3.40.50.620">
    <property type="entry name" value="HUPs"/>
    <property type="match status" value="1"/>
</dbReference>
<evidence type="ECO:0000313" key="6">
    <source>
        <dbReference type="EMBL" id="OEE57387.1"/>
    </source>
</evidence>
<dbReference type="Pfam" id="PF00766">
    <property type="entry name" value="ETF_alpha"/>
    <property type="match status" value="1"/>
</dbReference>
<name>A0A1E5BVY4_9GAMM</name>
<keyword evidence="2" id="KW-0249">Electron transport</keyword>
<evidence type="ECO:0000256" key="2">
    <source>
        <dbReference type="ARBA" id="ARBA00022982"/>
    </source>
</evidence>
<dbReference type="InterPro" id="IPR014729">
    <property type="entry name" value="Rossmann-like_a/b/a_fold"/>
</dbReference>
<feature type="region of interest" description="Disordered" evidence="3">
    <location>
        <begin position="1"/>
        <end position="92"/>
    </location>
</feature>
<dbReference type="GO" id="GO:0033539">
    <property type="term" value="P:fatty acid beta-oxidation using acyl-CoA dehydrogenase"/>
    <property type="evidence" value="ECO:0007669"/>
    <property type="project" value="TreeGrafter"/>
</dbReference>
<dbReference type="InterPro" id="IPR014730">
    <property type="entry name" value="ETF_a/b_N"/>
</dbReference>
<comment type="caution">
    <text evidence="6">The sequence shown here is derived from an EMBL/GenBank/DDBJ whole genome shotgun (WGS) entry which is preliminary data.</text>
</comment>
<dbReference type="Gene3D" id="3.40.50.1220">
    <property type="entry name" value="TPP-binding domain"/>
    <property type="match status" value="1"/>
</dbReference>
<keyword evidence="7" id="KW-1185">Reference proteome</keyword>
<evidence type="ECO:0000313" key="7">
    <source>
        <dbReference type="Proteomes" id="UP000095039"/>
    </source>
</evidence>
<dbReference type="PANTHER" id="PTHR43153">
    <property type="entry name" value="ELECTRON TRANSFER FLAVOPROTEIN ALPHA"/>
    <property type="match status" value="1"/>
</dbReference>
<feature type="domain" description="Electron transfer flavoprotein alpha subunit C-terminal" evidence="4">
    <location>
        <begin position="294"/>
        <end position="369"/>
    </location>
</feature>
<dbReference type="InterPro" id="IPR001308">
    <property type="entry name" value="ETF_a/FixB"/>
</dbReference>
<proteinExistence type="inferred from homology"/>
<evidence type="ECO:0000259" key="4">
    <source>
        <dbReference type="Pfam" id="PF00766"/>
    </source>
</evidence>
<feature type="compositionally biased region" description="Polar residues" evidence="3">
    <location>
        <begin position="73"/>
        <end position="91"/>
    </location>
</feature>
<organism evidence="6 7">
    <name type="scientific">Enterovibrio norvegicus FF-454</name>
    <dbReference type="NCBI Taxonomy" id="1185651"/>
    <lineage>
        <taxon>Bacteria</taxon>
        <taxon>Pseudomonadati</taxon>
        <taxon>Pseudomonadota</taxon>
        <taxon>Gammaproteobacteria</taxon>
        <taxon>Vibrionales</taxon>
        <taxon>Vibrionaceae</taxon>
        <taxon>Enterovibrio</taxon>
    </lineage>
</organism>
<dbReference type="InterPro" id="IPR014731">
    <property type="entry name" value="ETF_asu_C"/>
</dbReference>
<dbReference type="Pfam" id="PF01012">
    <property type="entry name" value="ETF"/>
    <property type="match status" value="1"/>
</dbReference>
<dbReference type="AlphaFoldDB" id="A0A1E5BVY4"/>
<accession>A0A1E5BVY4</accession>
<dbReference type="SUPFAM" id="SSF52402">
    <property type="entry name" value="Adenine nucleotide alpha hydrolases-like"/>
    <property type="match status" value="1"/>
</dbReference>
<evidence type="ECO:0000256" key="3">
    <source>
        <dbReference type="SAM" id="MobiDB-lite"/>
    </source>
</evidence>
<dbReference type="SUPFAM" id="SSF52467">
    <property type="entry name" value="DHS-like NAD/FAD-binding domain"/>
    <property type="match status" value="1"/>
</dbReference>
<keyword evidence="2" id="KW-0813">Transport</keyword>
<dbReference type="GO" id="GO:0050660">
    <property type="term" value="F:flavin adenine dinucleotide binding"/>
    <property type="evidence" value="ECO:0007669"/>
    <property type="project" value="InterPro"/>
</dbReference>
<dbReference type="Proteomes" id="UP000095039">
    <property type="component" value="Unassembled WGS sequence"/>
</dbReference>